<dbReference type="PANTHER" id="PTHR30404">
    <property type="entry name" value="N-ACETYLMURAMOYL-L-ALANINE AMIDASE"/>
    <property type="match status" value="1"/>
</dbReference>
<evidence type="ECO:0000313" key="5">
    <source>
        <dbReference type="EMBL" id="MCF3948764.1"/>
    </source>
</evidence>
<sequence>MLVGLDLRQALLASGKFRVAMTRMRDVFVSLADRVAMAERAQADAFVSLHCNHLPDPALRGALVFTLSRHPSDALAAAIARTENSYDHGPLLPRFRGVTPQVGSILGRLELHATERAARNLAHDIVTAMRGDILLLPDPRRSADFAVAVTMDSGPLQAD</sequence>
<reference evidence="5 6" key="1">
    <citation type="submission" date="2022-01" db="EMBL/GenBank/DDBJ databases">
        <authorList>
            <person name="Won M."/>
            <person name="Kim S.-J."/>
            <person name="Kwon S.-W."/>
        </authorList>
    </citation>
    <scope>NUCLEOTIDE SEQUENCE [LARGE SCALE GENOMIC DNA]</scope>
    <source>
        <strain evidence="5 6">KCTC 23505</strain>
    </source>
</reference>
<keyword evidence="3" id="KW-0378">Hydrolase</keyword>
<organism evidence="5 6">
    <name type="scientific">Acidiphilium iwatense</name>
    <dbReference type="NCBI Taxonomy" id="768198"/>
    <lineage>
        <taxon>Bacteria</taxon>
        <taxon>Pseudomonadati</taxon>
        <taxon>Pseudomonadota</taxon>
        <taxon>Alphaproteobacteria</taxon>
        <taxon>Acetobacterales</taxon>
        <taxon>Acidocellaceae</taxon>
        <taxon>Acidiphilium</taxon>
    </lineage>
</organism>
<dbReference type="Pfam" id="PF01520">
    <property type="entry name" value="Amidase_3"/>
    <property type="match status" value="1"/>
</dbReference>
<dbReference type="CDD" id="cd02696">
    <property type="entry name" value="MurNAc-LAA"/>
    <property type="match status" value="1"/>
</dbReference>
<gene>
    <name evidence="5" type="ORF">L2A60_19090</name>
</gene>
<comment type="caution">
    <text evidence="5">The sequence shown here is derived from an EMBL/GenBank/DDBJ whole genome shotgun (WGS) entry which is preliminary data.</text>
</comment>
<comment type="catalytic activity">
    <reaction evidence="1">
        <text>Hydrolyzes the link between N-acetylmuramoyl residues and L-amino acid residues in certain cell-wall glycopeptides.</text>
        <dbReference type="EC" id="3.5.1.28"/>
    </reaction>
</comment>
<evidence type="ECO:0000259" key="4">
    <source>
        <dbReference type="Pfam" id="PF01520"/>
    </source>
</evidence>
<dbReference type="EC" id="3.5.1.28" evidence="2"/>
<feature type="domain" description="MurNAc-LAA" evidence="4">
    <location>
        <begin position="4"/>
        <end position="81"/>
    </location>
</feature>
<accession>A0ABS9E5B9</accession>
<dbReference type="InterPro" id="IPR002508">
    <property type="entry name" value="MurNAc-LAA_cat"/>
</dbReference>
<dbReference type="InterPro" id="IPR050695">
    <property type="entry name" value="N-acetylmuramoyl_amidase_3"/>
</dbReference>
<dbReference type="Gene3D" id="3.40.630.40">
    <property type="entry name" value="Zn-dependent exopeptidases"/>
    <property type="match status" value="1"/>
</dbReference>
<dbReference type="PANTHER" id="PTHR30404:SF0">
    <property type="entry name" value="N-ACETYLMURAMOYL-L-ALANINE AMIDASE AMIC"/>
    <property type="match status" value="1"/>
</dbReference>
<evidence type="ECO:0000256" key="1">
    <source>
        <dbReference type="ARBA" id="ARBA00001561"/>
    </source>
</evidence>
<dbReference type="Proteomes" id="UP001521209">
    <property type="component" value="Unassembled WGS sequence"/>
</dbReference>
<dbReference type="SUPFAM" id="SSF53187">
    <property type="entry name" value="Zn-dependent exopeptidases"/>
    <property type="match status" value="1"/>
</dbReference>
<evidence type="ECO:0000313" key="6">
    <source>
        <dbReference type="Proteomes" id="UP001521209"/>
    </source>
</evidence>
<evidence type="ECO:0000256" key="3">
    <source>
        <dbReference type="ARBA" id="ARBA00022801"/>
    </source>
</evidence>
<keyword evidence="6" id="KW-1185">Reference proteome</keyword>
<dbReference type="EMBL" id="JAKGBZ010000078">
    <property type="protein sequence ID" value="MCF3948764.1"/>
    <property type="molecule type" value="Genomic_DNA"/>
</dbReference>
<evidence type="ECO:0000256" key="2">
    <source>
        <dbReference type="ARBA" id="ARBA00011901"/>
    </source>
</evidence>
<proteinExistence type="predicted"/>
<name>A0ABS9E5B9_9PROT</name>
<protein>
    <recommendedName>
        <fullName evidence="2">N-acetylmuramoyl-L-alanine amidase</fullName>
        <ecNumber evidence="2">3.5.1.28</ecNumber>
    </recommendedName>
</protein>